<dbReference type="EMBL" id="JADLQN010000004">
    <property type="protein sequence ID" value="MBF6357164.1"/>
    <property type="molecule type" value="Genomic_DNA"/>
</dbReference>
<dbReference type="RefSeq" id="WP_195003982.1">
    <property type="nucleotide sequence ID" value="NZ_JADLQN010000004.1"/>
</dbReference>
<dbReference type="PANTHER" id="PTHR43130">
    <property type="entry name" value="ARAC-FAMILY TRANSCRIPTIONAL REGULATOR"/>
    <property type="match status" value="1"/>
</dbReference>
<dbReference type="SUPFAM" id="SSF46689">
    <property type="entry name" value="Homeodomain-like"/>
    <property type="match status" value="2"/>
</dbReference>
<proteinExistence type="predicted"/>
<dbReference type="Gene3D" id="3.40.50.880">
    <property type="match status" value="1"/>
</dbReference>
<keyword evidence="3" id="KW-0804">Transcription</keyword>
<protein>
    <submittedName>
        <fullName evidence="5">Helix-turn-helix domain-containing protein</fullName>
    </submittedName>
</protein>
<dbReference type="PANTHER" id="PTHR43130:SF3">
    <property type="entry name" value="HTH-TYPE TRANSCRIPTIONAL REGULATOR RV1931C"/>
    <property type="match status" value="1"/>
</dbReference>
<dbReference type="Proteomes" id="UP000707731">
    <property type="component" value="Unassembled WGS sequence"/>
</dbReference>
<evidence type="ECO:0000256" key="1">
    <source>
        <dbReference type="ARBA" id="ARBA00023015"/>
    </source>
</evidence>
<dbReference type="SMART" id="SM00342">
    <property type="entry name" value="HTH_ARAC"/>
    <property type="match status" value="1"/>
</dbReference>
<dbReference type="InterPro" id="IPR009057">
    <property type="entry name" value="Homeodomain-like_sf"/>
</dbReference>
<name>A0ABS0DJJ8_9NOCA</name>
<reference evidence="5 6" key="1">
    <citation type="submission" date="2020-10" db="EMBL/GenBank/DDBJ databases">
        <title>Identification of Nocardia species via Next-generation sequencing and recognition of intraspecies genetic diversity.</title>
        <authorList>
            <person name="Li P."/>
            <person name="Li P."/>
            <person name="Lu B."/>
        </authorList>
    </citation>
    <scope>NUCLEOTIDE SEQUENCE [LARGE SCALE GENOMIC DNA]</scope>
    <source>
        <strain evidence="5 6">BJ06-0143</strain>
    </source>
</reference>
<dbReference type="InterPro" id="IPR029062">
    <property type="entry name" value="Class_I_gatase-like"/>
</dbReference>
<dbReference type="Pfam" id="PF12833">
    <property type="entry name" value="HTH_18"/>
    <property type="match status" value="1"/>
</dbReference>
<accession>A0ABS0DJJ8</accession>
<comment type="caution">
    <text evidence="5">The sequence shown here is derived from an EMBL/GenBank/DDBJ whole genome shotgun (WGS) entry which is preliminary data.</text>
</comment>
<keyword evidence="2" id="KW-0238">DNA-binding</keyword>
<dbReference type="SUPFAM" id="SSF52317">
    <property type="entry name" value="Class I glutamine amidotransferase-like"/>
    <property type="match status" value="1"/>
</dbReference>
<dbReference type="InterPro" id="IPR052158">
    <property type="entry name" value="INH-QAR"/>
</dbReference>
<evidence type="ECO:0000313" key="5">
    <source>
        <dbReference type="EMBL" id="MBF6357164.1"/>
    </source>
</evidence>
<evidence type="ECO:0000313" key="6">
    <source>
        <dbReference type="Proteomes" id="UP000707731"/>
    </source>
</evidence>
<evidence type="ECO:0000256" key="3">
    <source>
        <dbReference type="ARBA" id="ARBA00023163"/>
    </source>
</evidence>
<dbReference type="CDD" id="cd03137">
    <property type="entry name" value="GATase1_AraC_1"/>
    <property type="match status" value="1"/>
</dbReference>
<sequence>MRIAVYAFDGVTMFHLAAPLMVFGEVTRLGLAPDWQTRLWAERGGGIRTAEGYVLGEVGGPDTAEWADIVVVPSWPMPPTPIGETLKTALIAAHGRGAVIVGLCLGAFPIADAGLLDGRAAVTHWAVMPLLAQRRPESRVDSSVLYIDHGDVLTSAGTAAAIDACLHLVRKHLGAAAATRVARSLVVAPHREGGQAQYIERPLARPATDDAIGKVLDWALARLGDRLTVDIMAQRARMSRRSFVRHFQRATGTTPARWILERRLDEARALLETTDWGVDAIASACGFGSPVTFRQNFVAAYGTTPTAYRRHFATEPDGSAGRSPVQPAVG</sequence>
<evidence type="ECO:0000259" key="4">
    <source>
        <dbReference type="PROSITE" id="PS01124"/>
    </source>
</evidence>
<dbReference type="InterPro" id="IPR018062">
    <property type="entry name" value="HTH_AraC-typ_CS"/>
</dbReference>
<dbReference type="Gene3D" id="1.10.10.60">
    <property type="entry name" value="Homeodomain-like"/>
    <property type="match status" value="1"/>
</dbReference>
<feature type="domain" description="HTH araC/xylS-type" evidence="4">
    <location>
        <begin position="213"/>
        <end position="311"/>
    </location>
</feature>
<dbReference type="PROSITE" id="PS00041">
    <property type="entry name" value="HTH_ARAC_FAMILY_1"/>
    <property type="match status" value="1"/>
</dbReference>
<gene>
    <name evidence="5" type="ORF">IU449_21905</name>
</gene>
<keyword evidence="1" id="KW-0805">Transcription regulation</keyword>
<organism evidence="5 6">
    <name type="scientific">Nocardia higoensis</name>
    <dbReference type="NCBI Taxonomy" id="228599"/>
    <lineage>
        <taxon>Bacteria</taxon>
        <taxon>Bacillati</taxon>
        <taxon>Actinomycetota</taxon>
        <taxon>Actinomycetes</taxon>
        <taxon>Mycobacteriales</taxon>
        <taxon>Nocardiaceae</taxon>
        <taxon>Nocardia</taxon>
    </lineage>
</organism>
<dbReference type="PROSITE" id="PS01124">
    <property type="entry name" value="HTH_ARAC_FAMILY_2"/>
    <property type="match status" value="1"/>
</dbReference>
<keyword evidence="6" id="KW-1185">Reference proteome</keyword>
<evidence type="ECO:0000256" key="2">
    <source>
        <dbReference type="ARBA" id="ARBA00023125"/>
    </source>
</evidence>
<dbReference type="InterPro" id="IPR018060">
    <property type="entry name" value="HTH_AraC"/>
</dbReference>